<keyword evidence="1" id="KW-0472">Membrane</keyword>
<keyword evidence="3" id="KW-1185">Reference proteome</keyword>
<dbReference type="Proteomes" id="UP000635983">
    <property type="component" value="Unassembled WGS sequence"/>
</dbReference>
<keyword evidence="1" id="KW-0812">Transmembrane</keyword>
<accession>A0A917Q0W0</accession>
<gene>
    <name evidence="2" type="ORF">GCM10009304_34790</name>
</gene>
<reference evidence="2" key="1">
    <citation type="journal article" date="2014" name="Int. J. Syst. Evol. Microbiol.">
        <title>Complete genome sequence of Corynebacterium casei LMG S-19264T (=DSM 44701T), isolated from a smear-ripened cheese.</title>
        <authorList>
            <consortium name="US DOE Joint Genome Institute (JGI-PGF)"/>
            <person name="Walter F."/>
            <person name="Albersmeier A."/>
            <person name="Kalinowski J."/>
            <person name="Ruckert C."/>
        </authorList>
    </citation>
    <scope>NUCLEOTIDE SEQUENCE</scope>
    <source>
        <strain evidence="2">JCM 30078</strain>
    </source>
</reference>
<proteinExistence type="predicted"/>
<comment type="caution">
    <text evidence="2">The sequence shown here is derived from an EMBL/GenBank/DDBJ whole genome shotgun (WGS) entry which is preliminary data.</text>
</comment>
<dbReference type="PANTHER" id="PTHR34351:SF1">
    <property type="entry name" value="SLR1927 PROTEIN"/>
    <property type="match status" value="1"/>
</dbReference>
<dbReference type="PANTHER" id="PTHR34351">
    <property type="entry name" value="SLR1927 PROTEIN-RELATED"/>
    <property type="match status" value="1"/>
</dbReference>
<feature type="transmembrane region" description="Helical" evidence="1">
    <location>
        <begin position="60"/>
        <end position="80"/>
    </location>
</feature>
<evidence type="ECO:0000256" key="1">
    <source>
        <dbReference type="SAM" id="Phobius"/>
    </source>
</evidence>
<feature type="transmembrane region" description="Helical" evidence="1">
    <location>
        <begin position="31"/>
        <end position="54"/>
    </location>
</feature>
<dbReference type="AlphaFoldDB" id="A0A917Q0W0"/>
<evidence type="ECO:0000313" key="3">
    <source>
        <dbReference type="Proteomes" id="UP000635983"/>
    </source>
</evidence>
<evidence type="ECO:0008006" key="4">
    <source>
        <dbReference type="Google" id="ProtNLM"/>
    </source>
</evidence>
<reference evidence="2" key="2">
    <citation type="submission" date="2020-09" db="EMBL/GenBank/DDBJ databases">
        <authorList>
            <person name="Sun Q."/>
            <person name="Ohkuma M."/>
        </authorList>
    </citation>
    <scope>NUCLEOTIDE SEQUENCE</scope>
    <source>
        <strain evidence="2">JCM 30078</strain>
    </source>
</reference>
<name>A0A917Q0W0_9PSED</name>
<evidence type="ECO:0000313" key="2">
    <source>
        <dbReference type="EMBL" id="GGK05740.1"/>
    </source>
</evidence>
<protein>
    <recommendedName>
        <fullName evidence="4">DUF58 domain-containing protein</fullName>
    </recommendedName>
</protein>
<keyword evidence="1" id="KW-1133">Transmembrane helix</keyword>
<dbReference type="EMBL" id="BMPO01000009">
    <property type="protein sequence ID" value="GGK05740.1"/>
    <property type="molecule type" value="Genomic_DNA"/>
</dbReference>
<sequence length="327" mass="35899">MATPGRSSRWDRWLASRIRPENPTRLTQQRIYILPTLEGVAFGCVLVVMLLAAINYQNSLAYGLTFLLAAVLFISVLHTYRNMVGLVLSAANSPPVFAGDVASFRIHLDGAGRARRAIVTGWQAAPTQTAPASSHTVDVEHDALVPADLSREALTRGRFRPGRLRVESRFPLGLIKAWSWVDLDLATLVYPRPVEGDLPLDVHTGSEKEAGAQSPVLSMGVDDFQGLRRYQPGDSKRRLHWKAYSRGQGLLVKDFAAAGGQDVILDFDALAGAIEPRLSLLCYWVLELSGRQQTFALRLPGEYIAADVGDAHRDRCLRVLALHGVQA</sequence>
<dbReference type="RefSeq" id="WP_188984968.1">
    <property type="nucleotide sequence ID" value="NZ_BMPO01000009.1"/>
</dbReference>
<organism evidence="2 3">
    <name type="scientific">Pseudomonas matsuisoli</name>
    <dbReference type="NCBI Taxonomy" id="1515666"/>
    <lineage>
        <taxon>Bacteria</taxon>
        <taxon>Pseudomonadati</taxon>
        <taxon>Pseudomonadota</taxon>
        <taxon>Gammaproteobacteria</taxon>
        <taxon>Pseudomonadales</taxon>
        <taxon>Pseudomonadaceae</taxon>
        <taxon>Pseudomonas</taxon>
    </lineage>
</organism>